<protein>
    <submittedName>
        <fullName evidence="2">Cyclin-like F-box</fullName>
    </submittedName>
</protein>
<keyword evidence="3" id="KW-1185">Reference proteome</keyword>
<feature type="compositionally biased region" description="Polar residues" evidence="1">
    <location>
        <begin position="231"/>
        <end position="245"/>
    </location>
</feature>
<dbReference type="Gene3D" id="2.40.50.140">
    <property type="entry name" value="Nucleic acid-binding proteins"/>
    <property type="match status" value="1"/>
</dbReference>
<name>A0AA38RR07_9PEZI</name>
<evidence type="ECO:0000313" key="3">
    <source>
        <dbReference type="Proteomes" id="UP001174694"/>
    </source>
</evidence>
<feature type="region of interest" description="Disordered" evidence="1">
    <location>
        <begin position="104"/>
        <end position="129"/>
    </location>
</feature>
<reference evidence="2" key="1">
    <citation type="submission" date="2022-07" db="EMBL/GenBank/DDBJ databases">
        <title>Fungi with potential for degradation of polypropylene.</title>
        <authorList>
            <person name="Gostincar C."/>
        </authorList>
    </citation>
    <scope>NUCLEOTIDE SEQUENCE</scope>
    <source>
        <strain evidence="2">EXF-13308</strain>
    </source>
</reference>
<evidence type="ECO:0000313" key="2">
    <source>
        <dbReference type="EMBL" id="KAJ9138701.1"/>
    </source>
</evidence>
<proteinExistence type="predicted"/>
<evidence type="ECO:0000256" key="1">
    <source>
        <dbReference type="SAM" id="MobiDB-lite"/>
    </source>
</evidence>
<dbReference type="AlphaFoldDB" id="A0AA38RR07"/>
<dbReference type="Proteomes" id="UP001174694">
    <property type="component" value="Unassembled WGS sequence"/>
</dbReference>
<dbReference type="InterPro" id="IPR012340">
    <property type="entry name" value="NA-bd_OB-fold"/>
</dbReference>
<sequence>MSVPQLPSPNIVAADPARPPTPVPLIADLLRTGYCVPGSVFLVEGVDPVIPVSSHYRTVRLLLGDGELCIQALLRPELHGFADGGQVYVGCYVRLERFELRRVGVGGSDTTGDDGERRGPGDSQELQNRDQMVYLVIEDMVSVGWNERFMQLSRAEGEKFDADMEEPATENAAYQPKKAEALQMGPEEAHPSPPSRTALEGVKDEPDAEDTFESMEISEQKATQRRAETALVQQTSSRPGSSSANLPWAADADDLSRPLKLTPLRSIPNLPYKQNWTVNVLAVVASLSEVQPATLPPYSQRTARLADPSTAKQVLLTVFLDPDGFAPRVGSVVLLLGVKNHRFDGGSLKKYGNERPMGGRGWWLEDPTELEWCDVEGLRRWWHSETS</sequence>
<feature type="region of interest" description="Disordered" evidence="1">
    <location>
        <begin position="181"/>
        <end position="247"/>
    </location>
</feature>
<gene>
    <name evidence="2" type="ORF">NKR23_g8401</name>
</gene>
<dbReference type="EMBL" id="JANBVO010000029">
    <property type="protein sequence ID" value="KAJ9138701.1"/>
    <property type="molecule type" value="Genomic_DNA"/>
</dbReference>
<comment type="caution">
    <text evidence="2">The sequence shown here is derived from an EMBL/GenBank/DDBJ whole genome shotgun (WGS) entry which is preliminary data.</text>
</comment>
<accession>A0AA38RR07</accession>
<organism evidence="2 3">
    <name type="scientific">Pleurostoma richardsiae</name>
    <dbReference type="NCBI Taxonomy" id="41990"/>
    <lineage>
        <taxon>Eukaryota</taxon>
        <taxon>Fungi</taxon>
        <taxon>Dikarya</taxon>
        <taxon>Ascomycota</taxon>
        <taxon>Pezizomycotina</taxon>
        <taxon>Sordariomycetes</taxon>
        <taxon>Sordariomycetidae</taxon>
        <taxon>Calosphaeriales</taxon>
        <taxon>Pleurostomataceae</taxon>
        <taxon>Pleurostoma</taxon>
    </lineage>
</organism>